<protein>
    <submittedName>
        <fullName evidence="1">Uncharacterized protein</fullName>
    </submittedName>
</protein>
<proteinExistence type="predicted"/>
<name>A0A8T0UBF9_PANVG</name>
<sequence>MRLPMVWSGYKSWVKCTRCQLPANSLPDELAASSRFGSGGAAMPILRQPRQHEFKDKVHVVLCCYLYSKADGYYGHEDAKGKAVYPVPQPARGFLLLGLYAPHARWLKGRPGFSGATPLIYEVAFLKFLKSKCRFLRESS</sequence>
<comment type="caution">
    <text evidence="1">The sequence shown here is derived from an EMBL/GenBank/DDBJ whole genome shotgun (WGS) entry which is preliminary data.</text>
</comment>
<evidence type="ECO:0000313" key="2">
    <source>
        <dbReference type="Proteomes" id="UP000823388"/>
    </source>
</evidence>
<dbReference type="AlphaFoldDB" id="A0A8T0UBF9"/>
<dbReference type="Proteomes" id="UP000823388">
    <property type="component" value="Chromosome 3N"/>
</dbReference>
<gene>
    <name evidence="1" type="ORF">PVAP13_3NG290701</name>
</gene>
<organism evidence="1 2">
    <name type="scientific">Panicum virgatum</name>
    <name type="common">Blackwell switchgrass</name>
    <dbReference type="NCBI Taxonomy" id="38727"/>
    <lineage>
        <taxon>Eukaryota</taxon>
        <taxon>Viridiplantae</taxon>
        <taxon>Streptophyta</taxon>
        <taxon>Embryophyta</taxon>
        <taxon>Tracheophyta</taxon>
        <taxon>Spermatophyta</taxon>
        <taxon>Magnoliopsida</taxon>
        <taxon>Liliopsida</taxon>
        <taxon>Poales</taxon>
        <taxon>Poaceae</taxon>
        <taxon>PACMAD clade</taxon>
        <taxon>Panicoideae</taxon>
        <taxon>Panicodae</taxon>
        <taxon>Paniceae</taxon>
        <taxon>Panicinae</taxon>
        <taxon>Panicum</taxon>
        <taxon>Panicum sect. Hiantes</taxon>
    </lineage>
</organism>
<accession>A0A8T0UBF9</accession>
<keyword evidence="2" id="KW-1185">Reference proteome</keyword>
<reference evidence="1" key="1">
    <citation type="submission" date="2020-05" db="EMBL/GenBank/DDBJ databases">
        <title>WGS assembly of Panicum virgatum.</title>
        <authorList>
            <person name="Lovell J.T."/>
            <person name="Jenkins J."/>
            <person name="Shu S."/>
            <person name="Juenger T.E."/>
            <person name="Schmutz J."/>
        </authorList>
    </citation>
    <scope>NUCLEOTIDE SEQUENCE</scope>
    <source>
        <strain evidence="1">AP13</strain>
    </source>
</reference>
<evidence type="ECO:0000313" key="1">
    <source>
        <dbReference type="EMBL" id="KAG2622002.1"/>
    </source>
</evidence>
<dbReference type="EMBL" id="CM029042">
    <property type="protein sequence ID" value="KAG2622002.1"/>
    <property type="molecule type" value="Genomic_DNA"/>
</dbReference>